<feature type="domain" description="Large ribosomal subunit protein uL6 alpha-beta" evidence="7">
    <location>
        <begin position="11"/>
        <end position="82"/>
    </location>
</feature>
<evidence type="ECO:0000313" key="8">
    <source>
        <dbReference type="EMBL" id="KKU80810.1"/>
    </source>
</evidence>
<evidence type="ECO:0000259" key="7">
    <source>
        <dbReference type="Pfam" id="PF00347"/>
    </source>
</evidence>
<dbReference type="InterPro" id="IPR000702">
    <property type="entry name" value="Ribosomal_uL6-like"/>
</dbReference>
<dbReference type="FunFam" id="3.90.930.12:FF:000001">
    <property type="entry name" value="50S ribosomal protein L6"/>
    <property type="match status" value="1"/>
</dbReference>
<dbReference type="PANTHER" id="PTHR11655:SF14">
    <property type="entry name" value="LARGE RIBOSOMAL SUBUNIT PROTEIN UL6M"/>
    <property type="match status" value="1"/>
</dbReference>
<name>A0A0G1WF11_9BACT</name>
<gene>
    <name evidence="4" type="primary">rplF</name>
    <name evidence="8" type="ORF">UY08_C0009G0021</name>
</gene>
<dbReference type="InterPro" id="IPR020040">
    <property type="entry name" value="Ribosomal_uL6_a/b-dom"/>
</dbReference>
<dbReference type="SUPFAM" id="SSF56053">
    <property type="entry name" value="Ribosomal protein L6"/>
    <property type="match status" value="2"/>
</dbReference>
<evidence type="ECO:0000256" key="4">
    <source>
        <dbReference type="HAMAP-Rule" id="MF_01365"/>
    </source>
</evidence>
<reference evidence="8 9" key="1">
    <citation type="journal article" date="2015" name="Nature">
        <title>rRNA introns, odd ribosomes, and small enigmatic genomes across a large radiation of phyla.</title>
        <authorList>
            <person name="Brown C.T."/>
            <person name="Hug L.A."/>
            <person name="Thomas B.C."/>
            <person name="Sharon I."/>
            <person name="Castelle C.J."/>
            <person name="Singh A."/>
            <person name="Wilkins M.J."/>
            <person name="Williams K.H."/>
            <person name="Banfield J.F."/>
        </authorList>
    </citation>
    <scope>NUCLEOTIDE SEQUENCE [LARGE SCALE GENOMIC DNA]</scope>
</reference>
<evidence type="ECO:0000256" key="2">
    <source>
        <dbReference type="ARBA" id="ARBA00022980"/>
    </source>
</evidence>
<comment type="caution">
    <text evidence="8">The sequence shown here is derived from an EMBL/GenBank/DDBJ whole genome shotgun (WGS) entry which is preliminary data.</text>
</comment>
<evidence type="ECO:0000313" key="9">
    <source>
        <dbReference type="Proteomes" id="UP000034212"/>
    </source>
</evidence>
<dbReference type="NCBIfam" id="TIGR03654">
    <property type="entry name" value="L6_bact"/>
    <property type="match status" value="1"/>
</dbReference>
<dbReference type="PROSITE" id="PS00525">
    <property type="entry name" value="RIBOSOMAL_L6_1"/>
    <property type="match status" value="1"/>
</dbReference>
<dbReference type="InterPro" id="IPR036789">
    <property type="entry name" value="Ribosomal_uL6-like_a/b-dom_sf"/>
</dbReference>
<dbReference type="Proteomes" id="UP000034212">
    <property type="component" value="Unassembled WGS sequence"/>
</dbReference>
<feature type="domain" description="Large ribosomal subunit protein uL6 alpha-beta" evidence="7">
    <location>
        <begin position="91"/>
        <end position="163"/>
    </location>
</feature>
<protein>
    <recommendedName>
        <fullName evidence="4">Large ribosomal subunit protein uL6</fullName>
    </recommendedName>
</protein>
<evidence type="ECO:0000256" key="3">
    <source>
        <dbReference type="ARBA" id="ARBA00023274"/>
    </source>
</evidence>
<proteinExistence type="inferred from homology"/>
<dbReference type="GO" id="GO:0022625">
    <property type="term" value="C:cytosolic large ribosomal subunit"/>
    <property type="evidence" value="ECO:0007669"/>
    <property type="project" value="UniProtKB-UniRule"/>
</dbReference>
<keyword evidence="2 4" id="KW-0689">Ribosomal protein</keyword>
<dbReference type="PANTHER" id="PTHR11655">
    <property type="entry name" value="60S/50S RIBOSOMAL PROTEIN L6/L9"/>
    <property type="match status" value="1"/>
</dbReference>
<dbReference type="InterPro" id="IPR002358">
    <property type="entry name" value="Ribosomal_uL6_CS"/>
</dbReference>
<dbReference type="PATRIC" id="fig|1618438.3.peg.227"/>
<dbReference type="PIRSF" id="PIRSF002162">
    <property type="entry name" value="Ribosomal_L6"/>
    <property type="match status" value="1"/>
</dbReference>
<evidence type="ECO:0000256" key="6">
    <source>
        <dbReference type="RuleBase" id="RU003870"/>
    </source>
</evidence>
<comment type="function">
    <text evidence="4 6">This protein binds to the 23S rRNA, and is important in its secondary structure. It is located near the subunit interface in the base of the L7/L12 stalk, and near the tRNA binding site of the peptidyltransferase center.</text>
</comment>
<dbReference type="InterPro" id="IPR019906">
    <property type="entry name" value="Ribosomal_uL6_bac-type"/>
</dbReference>
<evidence type="ECO:0000256" key="1">
    <source>
        <dbReference type="ARBA" id="ARBA00009356"/>
    </source>
</evidence>
<keyword evidence="4 6" id="KW-0699">rRNA-binding</keyword>
<comment type="similarity">
    <text evidence="1 4 5">Belongs to the universal ribosomal protein uL6 family.</text>
</comment>
<dbReference type="PRINTS" id="PR00059">
    <property type="entry name" value="RIBOSOMALL6"/>
</dbReference>
<comment type="subunit">
    <text evidence="4">Part of the 50S ribosomal subunit.</text>
</comment>
<dbReference type="Gene3D" id="3.90.930.12">
    <property type="entry name" value="Ribosomal protein L6, alpha-beta domain"/>
    <property type="match status" value="2"/>
</dbReference>
<dbReference type="HAMAP" id="MF_01365_B">
    <property type="entry name" value="Ribosomal_uL6_B"/>
    <property type="match status" value="1"/>
</dbReference>
<accession>A0A0G1WF11</accession>
<keyword evidence="3 4" id="KW-0687">Ribonucleoprotein</keyword>
<evidence type="ECO:0000256" key="5">
    <source>
        <dbReference type="RuleBase" id="RU003869"/>
    </source>
</evidence>
<dbReference type="GO" id="GO:0019843">
    <property type="term" value="F:rRNA binding"/>
    <property type="evidence" value="ECO:0007669"/>
    <property type="project" value="UniProtKB-UniRule"/>
</dbReference>
<keyword evidence="4 6" id="KW-0694">RNA-binding</keyword>
<sequence>MSRIGNQPVSVPSGVTVHQTPGSLVVKGPRGELTLNVPDGISVSHKGEVLVVARKGDHRFLRGAHGAFRAHAQNAITGVNNGWSKTLELSGVGFRASLSGSDLVLTVGFSHPVTIKPPAGITFTMNEGKIVASGIDRHTVGQIAADIRSVKPPEPYKGKGIKYVGEHVRKKAGKAKAVGGAPGAK</sequence>
<dbReference type="EMBL" id="LCOQ01000009">
    <property type="protein sequence ID" value="KKU80810.1"/>
    <property type="molecule type" value="Genomic_DNA"/>
</dbReference>
<dbReference type="GO" id="GO:0003735">
    <property type="term" value="F:structural constituent of ribosome"/>
    <property type="evidence" value="ECO:0007669"/>
    <property type="project" value="UniProtKB-UniRule"/>
</dbReference>
<dbReference type="GO" id="GO:0002181">
    <property type="term" value="P:cytoplasmic translation"/>
    <property type="evidence" value="ECO:0007669"/>
    <property type="project" value="TreeGrafter"/>
</dbReference>
<dbReference type="Pfam" id="PF00347">
    <property type="entry name" value="Ribosomal_L6"/>
    <property type="match status" value="2"/>
</dbReference>
<organism evidence="8 9">
    <name type="scientific">Candidatus Gottesmanbacteria bacterium GW2011_GWA1_47_8</name>
    <dbReference type="NCBI Taxonomy" id="1618438"/>
    <lineage>
        <taxon>Bacteria</taxon>
        <taxon>Candidatus Gottesmaniibacteriota</taxon>
    </lineage>
</organism>
<dbReference type="AlphaFoldDB" id="A0A0G1WF11"/>